<feature type="transmembrane region" description="Helical" evidence="2">
    <location>
        <begin position="92"/>
        <end position="115"/>
    </location>
</feature>
<evidence type="ECO:0000256" key="1">
    <source>
        <dbReference type="SAM" id="MobiDB-lite"/>
    </source>
</evidence>
<reference evidence="3 6" key="2">
    <citation type="submission" date="2018-01" db="EMBL/GenBank/DDBJ databases">
        <title>Species boundaries and ecological features among Paraburkholderia terrae DSMZ17804T, P. hospita DSMZ17164T and P. caribensis DSMZ13236T.</title>
        <authorList>
            <person name="Pratama A.A."/>
        </authorList>
    </citation>
    <scope>NUCLEOTIDE SEQUENCE [LARGE SCALE GENOMIC DNA]</scope>
    <source>
        <strain evidence="3 6">DSM 17164</strain>
    </source>
</reference>
<accession>A0AAN1MPR9</accession>
<feature type="region of interest" description="Disordered" evidence="1">
    <location>
        <begin position="1"/>
        <end position="70"/>
    </location>
</feature>
<reference evidence="4 5" key="1">
    <citation type="journal article" date="2012" name="J. Bacteriol.">
        <title>Draft Genome Sequence of the Soil Bacterium Burkholderia terrae Strain BS001, Which Interacts with Fungal Surface Structures.</title>
        <authorList>
            <person name="Nazir R."/>
            <person name="Hansen M.A."/>
            <person name="Sorensen S."/>
            <person name="van Elsas J.D."/>
        </authorList>
    </citation>
    <scope>NUCLEOTIDE SEQUENCE [LARGE SCALE GENOMIC DNA]</scope>
    <source>
        <strain evidence="4 5">BS001</strain>
    </source>
</reference>
<feature type="compositionally biased region" description="Low complexity" evidence="1">
    <location>
        <begin position="198"/>
        <end position="207"/>
    </location>
</feature>
<proteinExistence type="predicted"/>
<feature type="compositionally biased region" description="Low complexity" evidence="1">
    <location>
        <begin position="217"/>
        <end position="229"/>
    </location>
</feature>
<feature type="region of interest" description="Disordered" evidence="1">
    <location>
        <begin position="177"/>
        <end position="259"/>
    </location>
</feature>
<protein>
    <submittedName>
        <fullName evidence="3">Uncharacterized protein</fullName>
    </submittedName>
</protein>
<evidence type="ECO:0000313" key="4">
    <source>
        <dbReference type="EMBL" id="EIM94986.1"/>
    </source>
</evidence>
<dbReference type="RefSeq" id="WP_009770161.1">
    <property type="nucleotide sequence ID" value="NZ_AKAU01000257.1"/>
</dbReference>
<feature type="compositionally biased region" description="Polar residues" evidence="1">
    <location>
        <begin position="232"/>
        <end position="249"/>
    </location>
</feature>
<feature type="compositionally biased region" description="Low complexity" evidence="1">
    <location>
        <begin position="178"/>
        <end position="190"/>
    </location>
</feature>
<name>A0AAN1MPR9_9BURK</name>
<evidence type="ECO:0000313" key="5">
    <source>
        <dbReference type="Proteomes" id="UP000004980"/>
    </source>
</evidence>
<keyword evidence="2" id="KW-1133">Transmembrane helix</keyword>
<dbReference type="KEGG" id="phs:C2L64_42515"/>
<dbReference type="AlphaFoldDB" id="A0AAN1MPR9"/>
<keyword evidence="2" id="KW-0472">Membrane</keyword>
<dbReference type="EMBL" id="AKAU01000257">
    <property type="protein sequence ID" value="EIM94986.1"/>
    <property type="molecule type" value="Genomic_DNA"/>
</dbReference>
<dbReference type="Proteomes" id="UP000004980">
    <property type="component" value="Unassembled WGS sequence"/>
</dbReference>
<dbReference type="Proteomes" id="UP000236649">
    <property type="component" value="Chromosome 3"/>
</dbReference>
<sequence length="344" mass="35761">MGIIRKRQATPDEPCDVAPGDEPAQESPAQPLDERASSSPAAPEAPHTPDLPSKPLRRSKRAPDVTRPLVIMRVQSRPKQLPVVKEGGAPDWSLSAGVATVLFGFVIAFGTYVTLTQREAVQSRMGHFANVNKPHPAKHDSSASPGQPALDVAQAARAPIDTPPVPVAVRDTAMPHTAASDAANSSVAVAHDPPSKPPVAAAVAAPAPSNPTSKRNVASAPASPVRAAPKTIAQNSSPTTTQARAASTISKERRTSPKPARTACGALESCDQNIAHVEQATHEPPTVRPPVKSATTTTVIREATVGVPAAPAAQLRPPPVQAEIHTEAAAALSLTVNKNLFRQH</sequence>
<keyword evidence="5" id="KW-1185">Reference proteome</keyword>
<keyword evidence="2" id="KW-0812">Transmembrane</keyword>
<evidence type="ECO:0000313" key="3">
    <source>
        <dbReference type="EMBL" id="AUT74874.1"/>
    </source>
</evidence>
<evidence type="ECO:0000313" key="6">
    <source>
        <dbReference type="Proteomes" id="UP000236649"/>
    </source>
</evidence>
<gene>
    <name evidence="3" type="ORF">C2L64_42515</name>
    <name evidence="4" type="ORF">WQE_41994</name>
</gene>
<organism evidence="3 6">
    <name type="scientific">Paraburkholderia hospita</name>
    <dbReference type="NCBI Taxonomy" id="169430"/>
    <lineage>
        <taxon>Bacteria</taxon>
        <taxon>Pseudomonadati</taxon>
        <taxon>Pseudomonadota</taxon>
        <taxon>Betaproteobacteria</taxon>
        <taxon>Burkholderiales</taxon>
        <taxon>Burkholderiaceae</taxon>
        <taxon>Paraburkholderia</taxon>
    </lineage>
</organism>
<dbReference type="GeneID" id="55534980"/>
<evidence type="ECO:0000256" key="2">
    <source>
        <dbReference type="SAM" id="Phobius"/>
    </source>
</evidence>
<dbReference type="EMBL" id="CP026107">
    <property type="protein sequence ID" value="AUT74874.1"/>
    <property type="molecule type" value="Genomic_DNA"/>
</dbReference>